<evidence type="ECO:0000313" key="7">
    <source>
        <dbReference type="Proteomes" id="UP001612915"/>
    </source>
</evidence>
<protein>
    <submittedName>
        <fullName evidence="6">FG-GAP repeat protein</fullName>
    </submittedName>
</protein>
<accession>A0ABW8AQG8</accession>
<reference evidence="6 7" key="1">
    <citation type="submission" date="2024-10" db="EMBL/GenBank/DDBJ databases">
        <title>The Natural Products Discovery Center: Release of the First 8490 Sequenced Strains for Exploring Actinobacteria Biosynthetic Diversity.</title>
        <authorList>
            <person name="Kalkreuter E."/>
            <person name="Kautsar S.A."/>
            <person name="Yang D."/>
            <person name="Bader C.D."/>
            <person name="Teijaro C.N."/>
            <person name="Fluegel L."/>
            <person name="Davis C.M."/>
            <person name="Simpson J.R."/>
            <person name="Lauterbach L."/>
            <person name="Steele A.D."/>
            <person name="Gui C."/>
            <person name="Meng S."/>
            <person name="Li G."/>
            <person name="Viehrig K."/>
            <person name="Ye F."/>
            <person name="Su P."/>
            <person name="Kiefer A.F."/>
            <person name="Nichols A."/>
            <person name="Cepeda A.J."/>
            <person name="Yan W."/>
            <person name="Fan B."/>
            <person name="Jiang Y."/>
            <person name="Adhikari A."/>
            <person name="Zheng C.-J."/>
            <person name="Schuster L."/>
            <person name="Cowan T.M."/>
            <person name="Smanski M.J."/>
            <person name="Chevrette M.G."/>
            <person name="De Carvalho L.P.S."/>
            <person name="Shen B."/>
        </authorList>
    </citation>
    <scope>NUCLEOTIDE SEQUENCE [LARGE SCALE GENOMIC DNA]</scope>
    <source>
        <strain evidence="6 7">NPDC049639</strain>
    </source>
</reference>
<comment type="caution">
    <text evidence="6">The sequence shown here is derived from an EMBL/GenBank/DDBJ whole genome shotgun (WGS) entry which is preliminary data.</text>
</comment>
<keyword evidence="2" id="KW-0677">Repeat</keyword>
<dbReference type="SMART" id="SM00191">
    <property type="entry name" value="Int_alpha"/>
    <property type="match status" value="3"/>
</dbReference>
<dbReference type="PRINTS" id="PR01185">
    <property type="entry name" value="INTEGRINA"/>
</dbReference>
<dbReference type="PROSITE" id="PS51470">
    <property type="entry name" value="FG_GAP"/>
    <property type="match status" value="2"/>
</dbReference>
<evidence type="ECO:0000256" key="1">
    <source>
        <dbReference type="ARBA" id="ARBA00022729"/>
    </source>
</evidence>
<dbReference type="InterPro" id="IPR013519">
    <property type="entry name" value="Int_alpha_beta-p"/>
</dbReference>
<dbReference type="Gene3D" id="2.130.10.130">
    <property type="entry name" value="Integrin alpha, N-terminal"/>
    <property type="match status" value="3"/>
</dbReference>
<sequence length="487" mass="48473">MIEGHWRKLVLLSAMAAGSTAVAGGASAAPPVDHVYIRAAVGIPNKDRFGANHAGAVDVYLSDGTHQLLNELNLGVVNEDDADPASFGSAVAITDLDHDGYSDLVIGAPILPFGVDASFLAGHVDLAFGTSTGLTAARAVRLDSPGDKGDRFGAAVAVTGRNIENGPLDLWVGAPGADVDGVTDAGAVYHYAVDTEGSATLVSKITQNTPGVGGTAEQDDRFGEVLAPSSLGVVIGVPHEDVGAAKDAGGVQILTVNDAGTLTGTSLDYTQDTPGVPGTAEAGDRFGAALAYGGTAIGVPGEDVGKAKDAGLVQLMFGEDHPIGQALTQNSKGIPGTAEAGDEFGASLTGVSTCLDFGSIAIGAPGEGIGAATGAGSVTIVPAPSEKFPEDCPATTFAQGHGAPGVSEKGDRFGTALAAGSRDPSPSDPENFGTGKPFVGVPGEDIGTRDAGSNTGRAVQGSRSYGYPGGDTQNLAYGSVLATPMYT</sequence>
<evidence type="ECO:0000256" key="3">
    <source>
        <dbReference type="ARBA" id="ARBA00023180"/>
    </source>
</evidence>
<dbReference type="PANTHER" id="PTHR36220">
    <property type="entry name" value="UNNAMED PRODUCT"/>
    <property type="match status" value="1"/>
</dbReference>
<proteinExistence type="predicted"/>
<keyword evidence="1 5" id="KW-0732">Signal</keyword>
<evidence type="ECO:0000256" key="5">
    <source>
        <dbReference type="SAM" id="SignalP"/>
    </source>
</evidence>
<dbReference type="Pfam" id="PF01839">
    <property type="entry name" value="FG-GAP"/>
    <property type="match status" value="1"/>
</dbReference>
<dbReference type="PANTHER" id="PTHR36220:SF1">
    <property type="entry name" value="GAMMA TUBULIN COMPLEX COMPONENT C-TERMINAL DOMAIN-CONTAINING PROTEIN"/>
    <property type="match status" value="1"/>
</dbReference>
<feature type="chain" id="PRO_5045066040" evidence="5">
    <location>
        <begin position="29"/>
        <end position="487"/>
    </location>
</feature>
<dbReference type="InterPro" id="IPR013517">
    <property type="entry name" value="FG-GAP"/>
</dbReference>
<feature type="region of interest" description="Disordered" evidence="4">
    <location>
        <begin position="416"/>
        <end position="467"/>
    </location>
</feature>
<dbReference type="EMBL" id="JBITLV010000005">
    <property type="protein sequence ID" value="MFI7588630.1"/>
    <property type="molecule type" value="Genomic_DNA"/>
</dbReference>
<gene>
    <name evidence="6" type="ORF">ACIB24_16285</name>
</gene>
<keyword evidence="3" id="KW-0325">Glycoprotein</keyword>
<dbReference type="Proteomes" id="UP001612915">
    <property type="component" value="Unassembled WGS sequence"/>
</dbReference>
<feature type="signal peptide" evidence="5">
    <location>
        <begin position="1"/>
        <end position="28"/>
    </location>
</feature>
<evidence type="ECO:0000256" key="4">
    <source>
        <dbReference type="SAM" id="MobiDB-lite"/>
    </source>
</evidence>
<dbReference type="InterPro" id="IPR000413">
    <property type="entry name" value="Integrin_alpha"/>
</dbReference>
<name>A0ABW8AQG8_9ACTN</name>
<dbReference type="InterPro" id="IPR028994">
    <property type="entry name" value="Integrin_alpha_N"/>
</dbReference>
<organism evidence="6 7">
    <name type="scientific">Spongisporangium articulatum</name>
    <dbReference type="NCBI Taxonomy" id="3362603"/>
    <lineage>
        <taxon>Bacteria</taxon>
        <taxon>Bacillati</taxon>
        <taxon>Actinomycetota</taxon>
        <taxon>Actinomycetes</taxon>
        <taxon>Kineosporiales</taxon>
        <taxon>Kineosporiaceae</taxon>
        <taxon>Spongisporangium</taxon>
    </lineage>
</organism>
<evidence type="ECO:0000313" key="6">
    <source>
        <dbReference type="EMBL" id="MFI7588630.1"/>
    </source>
</evidence>
<dbReference type="SUPFAM" id="SSF69318">
    <property type="entry name" value="Integrin alpha N-terminal domain"/>
    <property type="match status" value="1"/>
</dbReference>
<keyword evidence="7" id="KW-1185">Reference proteome</keyword>
<evidence type="ECO:0000256" key="2">
    <source>
        <dbReference type="ARBA" id="ARBA00022737"/>
    </source>
</evidence>
<feature type="compositionally biased region" description="Polar residues" evidence="4">
    <location>
        <begin position="451"/>
        <end position="463"/>
    </location>
</feature>
<dbReference type="RefSeq" id="WP_398282521.1">
    <property type="nucleotide sequence ID" value="NZ_JBITLV010000005.1"/>
</dbReference>